<keyword evidence="5 6" id="KW-0472">Membrane</keyword>
<feature type="transmembrane region" description="Helical" evidence="6">
    <location>
        <begin position="168"/>
        <end position="186"/>
    </location>
</feature>
<gene>
    <name evidence="8" type="primary">ydjZ</name>
    <name evidence="8" type="ORF">NCTC12722_00454</name>
</gene>
<feature type="transmembrane region" description="Helical" evidence="6">
    <location>
        <begin position="206"/>
        <end position="230"/>
    </location>
</feature>
<dbReference type="PANTHER" id="PTHR12677">
    <property type="entry name" value="GOLGI APPARATUS MEMBRANE PROTEIN TVP38-RELATED"/>
    <property type="match status" value="1"/>
</dbReference>
<feature type="transmembrane region" description="Helical" evidence="6">
    <location>
        <begin position="136"/>
        <end position="161"/>
    </location>
</feature>
<protein>
    <recommendedName>
        <fullName evidence="6">TVP38/TMEM64 family membrane protein</fullName>
    </recommendedName>
</protein>
<evidence type="ECO:0000313" key="8">
    <source>
        <dbReference type="EMBL" id="SUU83291.1"/>
    </source>
</evidence>
<feature type="transmembrane region" description="Helical" evidence="6">
    <location>
        <begin position="53"/>
        <end position="76"/>
    </location>
</feature>
<proteinExistence type="inferred from homology"/>
<dbReference type="EMBL" id="UIGB01000001">
    <property type="protein sequence ID" value="SUU83291.1"/>
    <property type="molecule type" value="Genomic_DNA"/>
</dbReference>
<keyword evidence="3 6" id="KW-0812">Transmembrane</keyword>
<name>A0A380W2W2_AFIFE</name>
<evidence type="ECO:0000256" key="2">
    <source>
        <dbReference type="ARBA" id="ARBA00022475"/>
    </source>
</evidence>
<organism evidence="8 9">
    <name type="scientific">Afipia felis</name>
    <name type="common">Cat scratch disease bacillus</name>
    <dbReference type="NCBI Taxonomy" id="1035"/>
    <lineage>
        <taxon>Bacteria</taxon>
        <taxon>Pseudomonadati</taxon>
        <taxon>Pseudomonadota</taxon>
        <taxon>Alphaproteobacteria</taxon>
        <taxon>Hyphomicrobiales</taxon>
        <taxon>Nitrobacteraceae</taxon>
        <taxon>Afipia</taxon>
    </lineage>
</organism>
<comment type="subcellular location">
    <subcellularLocation>
        <location evidence="1 6">Cell membrane</location>
        <topology evidence="1 6">Multi-pass membrane protein</topology>
    </subcellularLocation>
</comment>
<dbReference type="OrthoDB" id="9779114at2"/>
<comment type="similarity">
    <text evidence="6">Belongs to the TVP38/TMEM64 family.</text>
</comment>
<dbReference type="Pfam" id="PF09335">
    <property type="entry name" value="VTT_dom"/>
    <property type="match status" value="1"/>
</dbReference>
<dbReference type="AlphaFoldDB" id="A0A380W2W2"/>
<evidence type="ECO:0000256" key="6">
    <source>
        <dbReference type="RuleBase" id="RU366058"/>
    </source>
</evidence>
<dbReference type="PANTHER" id="PTHR12677:SF59">
    <property type="entry name" value="GOLGI APPARATUS MEMBRANE PROTEIN TVP38-RELATED"/>
    <property type="match status" value="1"/>
</dbReference>
<dbReference type="GO" id="GO:0005886">
    <property type="term" value="C:plasma membrane"/>
    <property type="evidence" value="ECO:0007669"/>
    <property type="project" value="UniProtKB-SubCell"/>
</dbReference>
<evidence type="ECO:0000256" key="4">
    <source>
        <dbReference type="ARBA" id="ARBA00022989"/>
    </source>
</evidence>
<evidence type="ECO:0000256" key="1">
    <source>
        <dbReference type="ARBA" id="ARBA00004651"/>
    </source>
</evidence>
<keyword evidence="4 6" id="KW-1133">Transmembrane helix</keyword>
<reference evidence="8 9" key="1">
    <citation type="submission" date="2018-06" db="EMBL/GenBank/DDBJ databases">
        <authorList>
            <consortium name="Pathogen Informatics"/>
            <person name="Doyle S."/>
        </authorList>
    </citation>
    <scope>NUCLEOTIDE SEQUENCE [LARGE SCALE GENOMIC DNA]</scope>
    <source>
        <strain evidence="8 9">NCTC12722</strain>
    </source>
</reference>
<evidence type="ECO:0000313" key="9">
    <source>
        <dbReference type="Proteomes" id="UP000254343"/>
    </source>
</evidence>
<keyword evidence="2 6" id="KW-1003">Cell membrane</keyword>
<sequence>MMAASLTKRLVPVGFLVAAVVAYFLLGLNHYLTLDHLRANAQRLHQFTDDHRFVAIAVFFATYVAVVALSVPGAVFMTIAGGLIFGLWLGAALNILAATTGAIILFVIARFAFGGMLQARGNAFIARMEAGFTRNAFTYLMFLRLVPLFPFWAVNLAAAAFRTPLRSFALATLIGIIPGTLAFTSIGDGLSIAAGASSRGPNDEILGPTMIALRIGLALLALVPLLVTWLRKRGTR</sequence>
<evidence type="ECO:0000256" key="5">
    <source>
        <dbReference type="ARBA" id="ARBA00023136"/>
    </source>
</evidence>
<feature type="domain" description="VTT" evidence="7">
    <location>
        <begin position="71"/>
        <end position="188"/>
    </location>
</feature>
<dbReference type="Proteomes" id="UP000254343">
    <property type="component" value="Unassembled WGS sequence"/>
</dbReference>
<dbReference type="InterPro" id="IPR015414">
    <property type="entry name" value="TMEM64"/>
</dbReference>
<accession>A0A380W2W2</accession>
<evidence type="ECO:0000256" key="3">
    <source>
        <dbReference type="ARBA" id="ARBA00022692"/>
    </source>
</evidence>
<feature type="transmembrane region" description="Helical" evidence="6">
    <location>
        <begin position="83"/>
        <end position="116"/>
    </location>
</feature>
<dbReference type="InterPro" id="IPR032816">
    <property type="entry name" value="VTT_dom"/>
</dbReference>
<feature type="transmembrane region" description="Helical" evidence="6">
    <location>
        <begin position="12"/>
        <end position="33"/>
    </location>
</feature>
<evidence type="ECO:0000259" key="7">
    <source>
        <dbReference type="Pfam" id="PF09335"/>
    </source>
</evidence>